<dbReference type="EMBL" id="HBEF01004462">
    <property type="protein sequence ID" value="CAD8330665.1"/>
    <property type="molecule type" value="Transcribed_RNA"/>
</dbReference>
<accession>A0A7R9WQT9</accession>
<protein>
    <recommendedName>
        <fullName evidence="3">Amino acid transporter transmembrane domain-containing protein</fullName>
    </recommendedName>
</protein>
<sequence length="213" mass="22966">MAAVLCQGLGGLCNQINKVLCLPCKACGTGCESLCQVIMSPFFPYMACTLALNVPGIVFGLKGMVDIGGCSTLSKWLVINAIMCAVHIFASIHIVNQIREEGGVPLLPVETGVGTADNAEATRAVKTVDQTRGANNSIQRIKHVLCYDKLVAVYIIAFVCWIMWLGVGFKRRVEYDGEGCDDDLRFMDIAVACGNIYLMVVGLAFLCSLCCLR</sequence>
<proteinExistence type="predicted"/>
<feature type="transmembrane region" description="Helical" evidence="1">
    <location>
        <begin position="42"/>
        <end position="61"/>
    </location>
</feature>
<reference evidence="2" key="1">
    <citation type="submission" date="2021-01" db="EMBL/GenBank/DDBJ databases">
        <authorList>
            <person name="Corre E."/>
            <person name="Pelletier E."/>
            <person name="Niang G."/>
            <person name="Scheremetjew M."/>
            <person name="Finn R."/>
            <person name="Kale V."/>
            <person name="Holt S."/>
            <person name="Cochrane G."/>
            <person name="Meng A."/>
            <person name="Brown T."/>
            <person name="Cohen L."/>
        </authorList>
    </citation>
    <scope>NUCLEOTIDE SEQUENCE</scope>
    <source>
        <strain evidence="2">CCMP3328</strain>
    </source>
</reference>
<evidence type="ECO:0000256" key="1">
    <source>
        <dbReference type="SAM" id="Phobius"/>
    </source>
</evidence>
<gene>
    <name evidence="2" type="ORF">CAUS1442_LOCUS2763</name>
</gene>
<feature type="transmembrane region" description="Helical" evidence="1">
    <location>
        <begin position="73"/>
        <end position="95"/>
    </location>
</feature>
<keyword evidence="1" id="KW-0472">Membrane</keyword>
<keyword evidence="1" id="KW-1133">Transmembrane helix</keyword>
<feature type="transmembrane region" description="Helical" evidence="1">
    <location>
        <begin position="150"/>
        <end position="169"/>
    </location>
</feature>
<feature type="transmembrane region" description="Helical" evidence="1">
    <location>
        <begin position="189"/>
        <end position="212"/>
    </location>
</feature>
<evidence type="ECO:0000313" key="2">
    <source>
        <dbReference type="EMBL" id="CAD8330665.1"/>
    </source>
</evidence>
<name>A0A7R9WQT9_9STRA</name>
<keyword evidence="1" id="KW-0812">Transmembrane</keyword>
<evidence type="ECO:0008006" key="3">
    <source>
        <dbReference type="Google" id="ProtNLM"/>
    </source>
</evidence>
<organism evidence="2">
    <name type="scientific">Craspedostauros australis</name>
    <dbReference type="NCBI Taxonomy" id="1486917"/>
    <lineage>
        <taxon>Eukaryota</taxon>
        <taxon>Sar</taxon>
        <taxon>Stramenopiles</taxon>
        <taxon>Ochrophyta</taxon>
        <taxon>Bacillariophyta</taxon>
        <taxon>Bacillariophyceae</taxon>
        <taxon>Bacillariophycidae</taxon>
        <taxon>Naviculales</taxon>
        <taxon>Naviculaceae</taxon>
        <taxon>Craspedostauros</taxon>
    </lineage>
</organism>
<dbReference type="AlphaFoldDB" id="A0A7R9WQT9"/>